<evidence type="ECO:0000259" key="3">
    <source>
        <dbReference type="Pfam" id="PF00107"/>
    </source>
</evidence>
<dbReference type="Proteomes" id="UP000316256">
    <property type="component" value="Unassembled WGS sequence"/>
</dbReference>
<evidence type="ECO:0000313" key="4">
    <source>
        <dbReference type="EMBL" id="TQF69271.1"/>
    </source>
</evidence>
<keyword evidence="5" id="KW-1185">Reference proteome</keyword>
<keyword evidence="1" id="KW-0521">NADP</keyword>
<dbReference type="EMBL" id="VIGH01000004">
    <property type="protein sequence ID" value="TQF69271.1"/>
    <property type="molecule type" value="Genomic_DNA"/>
</dbReference>
<dbReference type="Pfam" id="PF00107">
    <property type="entry name" value="ADH_zinc_N"/>
    <property type="match status" value="1"/>
</dbReference>
<dbReference type="SUPFAM" id="SSF51735">
    <property type="entry name" value="NAD(P)-binding Rossmann-fold domains"/>
    <property type="match status" value="1"/>
</dbReference>
<proteinExistence type="predicted"/>
<dbReference type="PANTHER" id="PTHR48106">
    <property type="entry name" value="QUINONE OXIDOREDUCTASE PIG3-RELATED"/>
    <property type="match status" value="1"/>
</dbReference>
<accession>A0A541BAB0</accession>
<dbReference type="OrthoDB" id="9801186at2"/>
<comment type="caution">
    <text evidence="4">The sequence shown here is derived from an EMBL/GenBank/DDBJ whole genome shotgun (WGS) entry which is preliminary data.</text>
</comment>
<name>A0A541BAB0_9NOCA</name>
<sequence length="251" mass="25978">MVTPAADGSGSPAGRRVLMHLPEGGGGAEFVAVDTARLVELPDAVDTPTAAALPLAGMVALRLVRSAPSLAGRRVLITGATGGVGQFVVQLAAARGAQVTVLARPEDDAEHLTRLGAVVVRDAVDVPDPVDVLFESVGGATAEQAITRLGRNGLVLWFGQAGGKPITLDFFELLDGRSSLTVRHFVYSDLPDADDARDLAELVRITATGVLTAEIGLLEPWSATAAALEAVRSGRLPGKVVLTIDKDDNHV</sequence>
<gene>
    <name evidence="4" type="ORF">FK531_11050</name>
</gene>
<evidence type="ECO:0000313" key="5">
    <source>
        <dbReference type="Proteomes" id="UP000316256"/>
    </source>
</evidence>
<dbReference type="Gene3D" id="3.40.50.720">
    <property type="entry name" value="NAD(P)-binding Rossmann-like Domain"/>
    <property type="match status" value="1"/>
</dbReference>
<dbReference type="InterPro" id="IPR013149">
    <property type="entry name" value="ADH-like_C"/>
</dbReference>
<dbReference type="GO" id="GO:0016651">
    <property type="term" value="F:oxidoreductase activity, acting on NAD(P)H"/>
    <property type="evidence" value="ECO:0007669"/>
    <property type="project" value="TreeGrafter"/>
</dbReference>
<dbReference type="InterPro" id="IPR036291">
    <property type="entry name" value="NAD(P)-bd_dom_sf"/>
</dbReference>
<evidence type="ECO:0000256" key="2">
    <source>
        <dbReference type="ARBA" id="ARBA00023002"/>
    </source>
</evidence>
<keyword evidence="2" id="KW-0560">Oxidoreductase</keyword>
<feature type="domain" description="Alcohol dehydrogenase-like C-terminal" evidence="3">
    <location>
        <begin position="83"/>
        <end position="189"/>
    </location>
</feature>
<evidence type="ECO:0000256" key="1">
    <source>
        <dbReference type="ARBA" id="ARBA00022857"/>
    </source>
</evidence>
<dbReference type="AlphaFoldDB" id="A0A541BAB0"/>
<dbReference type="InterPro" id="IPR011032">
    <property type="entry name" value="GroES-like_sf"/>
</dbReference>
<dbReference type="RefSeq" id="WP_142099166.1">
    <property type="nucleotide sequence ID" value="NZ_VIGH01000004.1"/>
</dbReference>
<protein>
    <submittedName>
        <fullName evidence="4">Zinc-binding dehydrogenase</fullName>
    </submittedName>
</protein>
<reference evidence="4 5" key="1">
    <citation type="submission" date="2019-06" db="EMBL/GenBank/DDBJ databases">
        <title>Rhodococcus spaelei sp. nov., isolated from a cave.</title>
        <authorList>
            <person name="Lee S.D."/>
        </authorList>
    </citation>
    <scope>NUCLEOTIDE SEQUENCE [LARGE SCALE GENOMIC DNA]</scope>
    <source>
        <strain evidence="4 5">C9-5</strain>
    </source>
</reference>
<dbReference type="Gene3D" id="3.90.180.10">
    <property type="entry name" value="Medium-chain alcohol dehydrogenases, catalytic domain"/>
    <property type="match status" value="1"/>
</dbReference>
<organism evidence="4 5">
    <name type="scientific">Rhodococcus spelaei</name>
    <dbReference type="NCBI Taxonomy" id="2546320"/>
    <lineage>
        <taxon>Bacteria</taxon>
        <taxon>Bacillati</taxon>
        <taxon>Actinomycetota</taxon>
        <taxon>Actinomycetes</taxon>
        <taxon>Mycobacteriales</taxon>
        <taxon>Nocardiaceae</taxon>
        <taxon>Rhodococcus</taxon>
    </lineage>
</organism>
<dbReference type="SUPFAM" id="SSF50129">
    <property type="entry name" value="GroES-like"/>
    <property type="match status" value="1"/>
</dbReference>
<dbReference type="GO" id="GO:0070402">
    <property type="term" value="F:NADPH binding"/>
    <property type="evidence" value="ECO:0007669"/>
    <property type="project" value="TreeGrafter"/>
</dbReference>